<gene>
    <name evidence="7" type="ORF">SAMN05421749_102343</name>
</gene>
<dbReference type="AlphaFoldDB" id="A0A1G6HKB4"/>
<dbReference type="OrthoDB" id="261587at2"/>
<evidence type="ECO:0000256" key="6">
    <source>
        <dbReference type="SAM" id="Phobius"/>
    </source>
</evidence>
<dbReference type="RefSeq" id="WP_092616895.1">
    <property type="nucleotide sequence ID" value="NZ_FMYK01000002.1"/>
</dbReference>
<accession>A0A1G6HKB4</accession>
<reference evidence="8" key="1">
    <citation type="submission" date="2016-09" db="EMBL/GenBank/DDBJ databases">
        <authorList>
            <person name="Varghese N."/>
            <person name="Submissions S."/>
        </authorList>
    </citation>
    <scope>NUCLEOTIDE SEQUENCE [LARGE SCALE GENOMIC DNA]</scope>
    <source>
        <strain evidence="8">ANC 3699</strain>
    </source>
</reference>
<dbReference type="PANTHER" id="PTHR30520:SF2">
    <property type="entry name" value="INNER MEMBRANE PROTEIN YFDC"/>
    <property type="match status" value="1"/>
</dbReference>
<feature type="transmembrane region" description="Helical" evidence="6">
    <location>
        <begin position="174"/>
        <end position="195"/>
    </location>
</feature>
<evidence type="ECO:0000256" key="5">
    <source>
        <dbReference type="SAM" id="MobiDB-lite"/>
    </source>
</evidence>
<feature type="compositionally biased region" description="Basic and acidic residues" evidence="5">
    <location>
        <begin position="1"/>
        <end position="11"/>
    </location>
</feature>
<organism evidence="7 8">
    <name type="scientific">Acinetobacter marinus</name>
    <dbReference type="NCBI Taxonomy" id="281375"/>
    <lineage>
        <taxon>Bacteria</taxon>
        <taxon>Pseudomonadati</taxon>
        <taxon>Pseudomonadota</taxon>
        <taxon>Gammaproteobacteria</taxon>
        <taxon>Moraxellales</taxon>
        <taxon>Moraxellaceae</taxon>
        <taxon>Acinetobacter</taxon>
    </lineage>
</organism>
<keyword evidence="4 6" id="KW-0472">Membrane</keyword>
<dbReference type="PANTHER" id="PTHR30520">
    <property type="entry name" value="FORMATE TRANSPORTER-RELATED"/>
    <property type="match status" value="1"/>
</dbReference>
<keyword evidence="8" id="KW-1185">Reference proteome</keyword>
<evidence type="ECO:0000313" key="7">
    <source>
        <dbReference type="EMBL" id="SDB94641.1"/>
    </source>
</evidence>
<evidence type="ECO:0000313" key="8">
    <source>
        <dbReference type="Proteomes" id="UP000242317"/>
    </source>
</evidence>
<dbReference type="GO" id="GO:0015499">
    <property type="term" value="F:formate transmembrane transporter activity"/>
    <property type="evidence" value="ECO:0007669"/>
    <property type="project" value="TreeGrafter"/>
</dbReference>
<dbReference type="EMBL" id="FMYK01000002">
    <property type="protein sequence ID" value="SDB94641.1"/>
    <property type="molecule type" value="Genomic_DNA"/>
</dbReference>
<evidence type="ECO:0000256" key="3">
    <source>
        <dbReference type="ARBA" id="ARBA00022989"/>
    </source>
</evidence>
<evidence type="ECO:0000256" key="2">
    <source>
        <dbReference type="ARBA" id="ARBA00022692"/>
    </source>
</evidence>
<keyword evidence="3 6" id="KW-1133">Transmembrane helix</keyword>
<proteinExistence type="predicted"/>
<dbReference type="InterPro" id="IPR023271">
    <property type="entry name" value="Aquaporin-like"/>
</dbReference>
<feature type="transmembrane region" description="Helical" evidence="6">
    <location>
        <begin position="207"/>
        <end position="227"/>
    </location>
</feature>
<feature type="transmembrane region" description="Helical" evidence="6">
    <location>
        <begin position="127"/>
        <end position="154"/>
    </location>
</feature>
<evidence type="ECO:0000256" key="4">
    <source>
        <dbReference type="ARBA" id="ARBA00023136"/>
    </source>
</evidence>
<feature type="transmembrane region" description="Helical" evidence="6">
    <location>
        <begin position="247"/>
        <end position="269"/>
    </location>
</feature>
<sequence length="298" mass="33059">MTASDSKEQHAIEQMTEEQNESEPKSHASILVEQFLHAKETFGRSVGSQFTSAFTAGIEIGISYVMLLFVFAKLSPMIETQYAILFASLLYPLGFIAVVIGQSLLFTEQTSLLSLPVVRGMEPVSHLLKLWAIVILGNLIGGCFFVLSIVWLGLEMQWFTAQHMTEFAHHVLDHSWWVILGSAIVAGWLMGVAAWLVTSARDTLSRILLVTLITACIGVLGLHHSIVGNIEVFAALVFDDGVQWLDYLRFLLLALVGNIIGGVVFVTVLKNQTFEFDLDKVKNDPHTRSDIDTHRRSS</sequence>
<keyword evidence="2 6" id="KW-0812">Transmembrane</keyword>
<dbReference type="Proteomes" id="UP000242317">
    <property type="component" value="Unassembled WGS sequence"/>
</dbReference>
<name>A0A1G6HKB4_9GAMM</name>
<protein>
    <submittedName>
        <fullName evidence="7">Formate/nitrite transporter FocA, FNT family</fullName>
    </submittedName>
</protein>
<feature type="transmembrane region" description="Helical" evidence="6">
    <location>
        <begin position="53"/>
        <end position="72"/>
    </location>
</feature>
<comment type="subcellular location">
    <subcellularLocation>
        <location evidence="1">Membrane</location>
        <topology evidence="1">Multi-pass membrane protein</topology>
    </subcellularLocation>
</comment>
<dbReference type="Pfam" id="PF01226">
    <property type="entry name" value="Form_Nir_trans"/>
    <property type="match status" value="1"/>
</dbReference>
<dbReference type="InterPro" id="IPR000292">
    <property type="entry name" value="For/NO2_transpt"/>
</dbReference>
<evidence type="ECO:0000256" key="1">
    <source>
        <dbReference type="ARBA" id="ARBA00004141"/>
    </source>
</evidence>
<dbReference type="Gene3D" id="1.20.1080.10">
    <property type="entry name" value="Glycerol uptake facilitator protein"/>
    <property type="match status" value="1"/>
</dbReference>
<feature type="region of interest" description="Disordered" evidence="5">
    <location>
        <begin position="1"/>
        <end position="25"/>
    </location>
</feature>
<feature type="transmembrane region" description="Helical" evidence="6">
    <location>
        <begin position="84"/>
        <end position="106"/>
    </location>
</feature>
<dbReference type="GO" id="GO:0005886">
    <property type="term" value="C:plasma membrane"/>
    <property type="evidence" value="ECO:0007669"/>
    <property type="project" value="TreeGrafter"/>
</dbReference>